<reference evidence="2 3" key="1">
    <citation type="submission" date="2017-08" db="EMBL/GenBank/DDBJ databases">
        <title>Complete Genome Sequence of Bacillus kochii Oregon-R-modENCODE STRAIN BDGP4, isolated from Drosophila melanogaster gut.</title>
        <authorList>
            <person name="Wan K.H."/>
            <person name="Yu C."/>
            <person name="Park S."/>
            <person name="Hammonds A.S."/>
            <person name="Booth B.W."/>
            <person name="Celniker S.E."/>
        </authorList>
    </citation>
    <scope>NUCLEOTIDE SEQUENCE [LARGE SCALE GENOMIC DNA]</scope>
    <source>
        <strain evidence="2 3">BDGP4</strain>
        <plasmid evidence="3">pbkbdgp4a</plasmid>
    </source>
</reference>
<keyword evidence="2" id="KW-0614">Plasmid</keyword>
<dbReference type="Proteomes" id="UP000215137">
    <property type="component" value="Plasmid pBkBDGP4A"/>
</dbReference>
<name>A0A248TPT8_9BACI</name>
<geneLocation type="plasmid" evidence="3">
    <name>pbkbdgp4a</name>
</geneLocation>
<keyword evidence="1" id="KW-0472">Membrane</keyword>
<protein>
    <submittedName>
        <fullName evidence="2">Uncharacterized protein</fullName>
    </submittedName>
</protein>
<evidence type="ECO:0000313" key="2">
    <source>
        <dbReference type="EMBL" id="ASV70182.1"/>
    </source>
</evidence>
<proteinExistence type="predicted"/>
<keyword evidence="3" id="KW-1185">Reference proteome</keyword>
<gene>
    <name evidence="2" type="ORF">CKF48_23120</name>
</gene>
<dbReference type="Gene3D" id="2.60.40.3830">
    <property type="match status" value="1"/>
</dbReference>
<keyword evidence="1" id="KW-1133">Transmembrane helix</keyword>
<dbReference type="OrthoDB" id="2838751at2"/>
<dbReference type="AlphaFoldDB" id="A0A248TPT8"/>
<feature type="transmembrane region" description="Helical" evidence="1">
    <location>
        <begin position="50"/>
        <end position="68"/>
    </location>
</feature>
<dbReference type="RefSeq" id="WP_095373740.1">
    <property type="nucleotide sequence ID" value="NZ_JAUSTS010000010.1"/>
</dbReference>
<dbReference type="EMBL" id="CP022984">
    <property type="protein sequence ID" value="ASV70182.1"/>
    <property type="molecule type" value="Genomic_DNA"/>
</dbReference>
<organism evidence="2 3">
    <name type="scientific">Cytobacillus kochii</name>
    <dbReference type="NCBI Taxonomy" id="859143"/>
    <lineage>
        <taxon>Bacteria</taxon>
        <taxon>Bacillati</taxon>
        <taxon>Bacillota</taxon>
        <taxon>Bacilli</taxon>
        <taxon>Bacillales</taxon>
        <taxon>Bacillaceae</taxon>
        <taxon>Cytobacillus</taxon>
    </lineage>
</organism>
<keyword evidence="1" id="KW-0812">Transmembrane</keyword>
<evidence type="ECO:0000256" key="1">
    <source>
        <dbReference type="SAM" id="Phobius"/>
    </source>
</evidence>
<sequence length="319" mass="35693">MTHLSDKELLKKMKELPAYELNGEQKTRIIKSIREQKTPRRRFGFSFQRAGVLGALFAVLIIVPVLFLENMDLPEINSLAAVERAEIGEYFALFEEDGKPIYLDSNYGIPGKVSLLLPVELVAEDYRGVSKIMVNLWGNPNDLVNKDMKIEGVHVDSGFTQEMASFTLSNGMYGSDAHALTSFKPFEKQGYWNLKFINREGTFGEFSVYVKEPYVEVGKATLIISKEDLVAGTFEDVNLEVEGEDLPEQVKLSLLSLEDGTEEVFTFSDGMDFIKSSTAKKASMFTGDIVIKKSGKYRITVLKQSVTVEVRKSGPPANQ</sequence>
<evidence type="ECO:0000313" key="3">
    <source>
        <dbReference type="Proteomes" id="UP000215137"/>
    </source>
</evidence>
<dbReference type="KEGG" id="bko:CKF48_23120"/>
<accession>A0A248TPT8</accession>